<keyword evidence="3" id="KW-1185">Reference proteome</keyword>
<organism evidence="2 3">
    <name type="scientific">Chlamydomonas eustigma</name>
    <dbReference type="NCBI Taxonomy" id="1157962"/>
    <lineage>
        <taxon>Eukaryota</taxon>
        <taxon>Viridiplantae</taxon>
        <taxon>Chlorophyta</taxon>
        <taxon>core chlorophytes</taxon>
        <taxon>Chlorophyceae</taxon>
        <taxon>CS clade</taxon>
        <taxon>Chlamydomonadales</taxon>
        <taxon>Chlamydomonadaceae</taxon>
        <taxon>Chlamydomonas</taxon>
    </lineage>
</organism>
<protein>
    <submittedName>
        <fullName evidence="2">Uncharacterized protein</fullName>
    </submittedName>
</protein>
<dbReference type="OrthoDB" id="823504at2759"/>
<gene>
    <name evidence="2" type="ORF">CEUSTIGMA_g14070.t1</name>
</gene>
<evidence type="ECO:0000256" key="1">
    <source>
        <dbReference type="SAM" id="MobiDB-lite"/>
    </source>
</evidence>
<reference evidence="2 3" key="1">
    <citation type="submission" date="2017-08" db="EMBL/GenBank/DDBJ databases">
        <title>Acidophilic green algal genome provides insights into adaptation to an acidic environment.</title>
        <authorList>
            <person name="Hirooka S."/>
            <person name="Hirose Y."/>
            <person name="Kanesaki Y."/>
            <person name="Higuchi S."/>
            <person name="Fujiwara T."/>
            <person name="Onuma R."/>
            <person name="Era A."/>
            <person name="Ohbayashi R."/>
            <person name="Uzuka A."/>
            <person name="Nozaki H."/>
            <person name="Yoshikawa H."/>
            <person name="Miyagishima S.Y."/>
        </authorList>
    </citation>
    <scope>NUCLEOTIDE SEQUENCE [LARGE SCALE GENOMIC DNA]</scope>
    <source>
        <strain evidence="2 3">NIES-2499</strain>
    </source>
</reference>
<dbReference type="SUPFAM" id="SSF48403">
    <property type="entry name" value="Ankyrin repeat"/>
    <property type="match status" value="1"/>
</dbReference>
<accession>A0A250XUK6</accession>
<evidence type="ECO:0000313" key="2">
    <source>
        <dbReference type="EMBL" id="GAX86662.1"/>
    </source>
</evidence>
<dbReference type="InterPro" id="IPR036770">
    <property type="entry name" value="Ankyrin_rpt-contain_sf"/>
</dbReference>
<evidence type="ECO:0000313" key="3">
    <source>
        <dbReference type="Proteomes" id="UP000232323"/>
    </source>
</evidence>
<name>A0A250XUK6_9CHLO</name>
<dbReference type="Proteomes" id="UP000232323">
    <property type="component" value="Unassembled WGS sequence"/>
</dbReference>
<dbReference type="EMBL" id="BEGY01000468">
    <property type="protein sequence ID" value="GAX86662.1"/>
    <property type="molecule type" value="Genomic_DNA"/>
</dbReference>
<sequence length="203" mass="22385">MRRLSRWTSPAARNGELDVVRLLLEWPEHTPRADCGLALVDAASCGHLDVVRLLLEWPEHAPIETEKHWCLPHGAVIKTLWETNNTAEATETTEATEKQAMGVDASRSQLRRRLVCMGCCGKDAQRDGAREATREAREHGSDDPRESLVTKKAADADTYTPTYTTAPYETQVKLLCAVGCHAGQSDVTGLRLGPMCQPSVNHD</sequence>
<feature type="region of interest" description="Disordered" evidence="1">
    <location>
        <begin position="127"/>
        <end position="153"/>
    </location>
</feature>
<comment type="caution">
    <text evidence="2">The sequence shown here is derived from an EMBL/GenBank/DDBJ whole genome shotgun (WGS) entry which is preliminary data.</text>
</comment>
<dbReference type="AlphaFoldDB" id="A0A250XUK6"/>
<dbReference type="Gene3D" id="1.25.40.20">
    <property type="entry name" value="Ankyrin repeat-containing domain"/>
    <property type="match status" value="1"/>
</dbReference>
<proteinExistence type="predicted"/>